<dbReference type="InterPro" id="IPR050107">
    <property type="entry name" value="ABC_carbohydrate_import_ATPase"/>
</dbReference>
<dbReference type="Gene3D" id="3.40.50.300">
    <property type="entry name" value="P-loop containing nucleotide triphosphate hydrolases"/>
    <property type="match status" value="2"/>
</dbReference>
<evidence type="ECO:0000256" key="3">
    <source>
        <dbReference type="ARBA" id="ARBA00022597"/>
    </source>
</evidence>
<dbReference type="InterPro" id="IPR017871">
    <property type="entry name" value="ABC_transporter-like_CS"/>
</dbReference>
<evidence type="ECO:0000256" key="8">
    <source>
        <dbReference type="ARBA" id="ARBA00023136"/>
    </source>
</evidence>
<dbReference type="PROSITE" id="PS50893">
    <property type="entry name" value="ABC_TRANSPORTER_2"/>
    <property type="match status" value="1"/>
</dbReference>
<dbReference type="SUPFAM" id="SSF52540">
    <property type="entry name" value="P-loop containing nucleoside triphosphate hydrolases"/>
    <property type="match status" value="2"/>
</dbReference>
<name>A0A6N7YJ55_9PSEU</name>
<keyword evidence="11" id="KW-1185">Reference proteome</keyword>
<keyword evidence="4" id="KW-0677">Repeat</keyword>
<dbReference type="GO" id="GO:0005524">
    <property type="term" value="F:ATP binding"/>
    <property type="evidence" value="ECO:0007669"/>
    <property type="project" value="UniProtKB-KW"/>
</dbReference>
<dbReference type="PANTHER" id="PTHR43790:SF3">
    <property type="entry name" value="D-ALLOSE IMPORT ATP-BINDING PROTEIN ALSA-RELATED"/>
    <property type="match status" value="1"/>
</dbReference>
<evidence type="ECO:0000256" key="6">
    <source>
        <dbReference type="ARBA" id="ARBA00022840"/>
    </source>
</evidence>
<dbReference type="AlphaFoldDB" id="A0A6N7YJ55"/>
<keyword evidence="1" id="KW-0813">Transport</keyword>
<dbReference type="Pfam" id="PF00005">
    <property type="entry name" value="ABC_tran"/>
    <property type="match status" value="2"/>
</dbReference>
<keyword evidence="6 10" id="KW-0067">ATP-binding</keyword>
<keyword evidence="2" id="KW-1003">Cell membrane</keyword>
<feature type="domain" description="ABC transporter" evidence="9">
    <location>
        <begin position="7"/>
        <end position="505"/>
    </location>
</feature>
<protein>
    <submittedName>
        <fullName evidence="10">ATP-binding cassette domain-containing protein</fullName>
    </submittedName>
</protein>
<evidence type="ECO:0000256" key="2">
    <source>
        <dbReference type="ARBA" id="ARBA00022475"/>
    </source>
</evidence>
<dbReference type="InterPro" id="IPR003593">
    <property type="entry name" value="AAA+_ATPase"/>
</dbReference>
<dbReference type="EMBL" id="WMBA01000003">
    <property type="protein sequence ID" value="MTD52907.1"/>
    <property type="molecule type" value="Genomic_DNA"/>
</dbReference>
<dbReference type="InterPro" id="IPR003439">
    <property type="entry name" value="ABC_transporter-like_ATP-bd"/>
</dbReference>
<gene>
    <name evidence="10" type="ORF">GKO32_02800</name>
</gene>
<dbReference type="PROSITE" id="PS00211">
    <property type="entry name" value="ABC_TRANSPORTER_1"/>
    <property type="match status" value="1"/>
</dbReference>
<evidence type="ECO:0000256" key="4">
    <source>
        <dbReference type="ARBA" id="ARBA00022737"/>
    </source>
</evidence>
<dbReference type="PANTHER" id="PTHR43790">
    <property type="entry name" value="CARBOHYDRATE TRANSPORT ATP-BINDING PROTEIN MG119-RELATED"/>
    <property type="match status" value="1"/>
</dbReference>
<sequence length="511" mass="54107">MPENAALEVRGLTKSFPGVQALKGVDLSVARGEIHALAGGNGSGKSTLIKIITGVQHGDDGTIQYATGSPLAAAHTSPELAHAGGVYVVHQDFGLFPAMTVAENFALGFGFPTGPAGRVRWRTVRKRAAALIDKFEISTTPSSLVRDTPRAVQAQIAIARALQAEDEQGGQGLLILDEPTAALPSHEVELLFASLRRHVAAGQAVLFVSHRLDEILDLADNVTVFRDGTGVGTYRTPTLSEAALAELIAGRPISQTAGERVDRRANPVLLELSDVVATPLHSINLTVRSGEVVGVAGLLGSGRSELLRCIYGDLPIESGTVVLDGAPVRFRHPRDAIDGGIALVPESRANSVFYDLPVSMNLAVARLPQYSRRMWLSERLMRLRARQDIATFGVKAASERRPANVLSGGNQQKVVLGRCLGLNPKLLLLDEPTQGVDVGARREIYDMVRKATDAGMGVVLVASDMEELAHNCDRAIVLSGGRIVDELAGSRLTAHALVAAAYSGASPRKAG</sequence>
<proteinExistence type="predicted"/>
<dbReference type="CDD" id="cd03215">
    <property type="entry name" value="ABC_Carb_Monos_II"/>
    <property type="match status" value="1"/>
</dbReference>
<dbReference type="RefSeq" id="WP_208024249.1">
    <property type="nucleotide sequence ID" value="NZ_WMBA01000003.1"/>
</dbReference>
<comment type="caution">
    <text evidence="10">The sequence shown here is derived from an EMBL/GenBank/DDBJ whole genome shotgun (WGS) entry which is preliminary data.</text>
</comment>
<evidence type="ECO:0000313" key="10">
    <source>
        <dbReference type="EMBL" id="MTD52907.1"/>
    </source>
</evidence>
<dbReference type="InterPro" id="IPR027417">
    <property type="entry name" value="P-loop_NTPase"/>
</dbReference>
<keyword evidence="3" id="KW-0762">Sugar transport</keyword>
<dbReference type="CDD" id="cd03216">
    <property type="entry name" value="ABC_Carb_Monos_I"/>
    <property type="match status" value="1"/>
</dbReference>
<dbReference type="SMART" id="SM00382">
    <property type="entry name" value="AAA"/>
    <property type="match status" value="2"/>
</dbReference>
<evidence type="ECO:0000256" key="1">
    <source>
        <dbReference type="ARBA" id="ARBA00022448"/>
    </source>
</evidence>
<accession>A0A6N7YJ55</accession>
<evidence type="ECO:0000313" key="11">
    <source>
        <dbReference type="Proteomes" id="UP000440096"/>
    </source>
</evidence>
<dbReference type="Proteomes" id="UP000440096">
    <property type="component" value="Unassembled WGS sequence"/>
</dbReference>
<keyword evidence="5" id="KW-0547">Nucleotide-binding</keyword>
<keyword evidence="8" id="KW-0472">Membrane</keyword>
<dbReference type="GO" id="GO:0016887">
    <property type="term" value="F:ATP hydrolysis activity"/>
    <property type="evidence" value="ECO:0007669"/>
    <property type="project" value="InterPro"/>
</dbReference>
<evidence type="ECO:0000259" key="9">
    <source>
        <dbReference type="PROSITE" id="PS50893"/>
    </source>
</evidence>
<organism evidence="10 11">
    <name type="scientific">Amycolatopsis pithecellobii</name>
    <dbReference type="NCBI Taxonomy" id="664692"/>
    <lineage>
        <taxon>Bacteria</taxon>
        <taxon>Bacillati</taxon>
        <taxon>Actinomycetota</taxon>
        <taxon>Actinomycetes</taxon>
        <taxon>Pseudonocardiales</taxon>
        <taxon>Pseudonocardiaceae</taxon>
        <taxon>Amycolatopsis</taxon>
    </lineage>
</organism>
<evidence type="ECO:0000256" key="5">
    <source>
        <dbReference type="ARBA" id="ARBA00022741"/>
    </source>
</evidence>
<evidence type="ECO:0000256" key="7">
    <source>
        <dbReference type="ARBA" id="ARBA00022967"/>
    </source>
</evidence>
<reference evidence="10 11" key="1">
    <citation type="submission" date="2019-11" db="EMBL/GenBank/DDBJ databases">
        <title>Draft genome of Amycolatopsis RM579.</title>
        <authorList>
            <person name="Duangmal K."/>
            <person name="Mingma R."/>
        </authorList>
    </citation>
    <scope>NUCLEOTIDE SEQUENCE [LARGE SCALE GENOMIC DNA]</scope>
    <source>
        <strain evidence="10 11">RM579</strain>
    </source>
</reference>
<keyword evidence="7" id="KW-1278">Translocase</keyword>